<organism evidence="9 10">
    <name type="scientific">Anaerospora hongkongensis</name>
    <dbReference type="NCBI Taxonomy" id="244830"/>
    <lineage>
        <taxon>Bacteria</taxon>
        <taxon>Bacillati</taxon>
        <taxon>Bacillota</taxon>
        <taxon>Negativicutes</taxon>
        <taxon>Selenomonadales</taxon>
        <taxon>Sporomusaceae</taxon>
        <taxon>Anaerospora</taxon>
    </lineage>
</organism>
<evidence type="ECO:0000256" key="2">
    <source>
        <dbReference type="ARBA" id="ARBA00022475"/>
    </source>
</evidence>
<feature type="transmembrane region" description="Helical" evidence="7">
    <location>
        <begin position="285"/>
        <end position="305"/>
    </location>
</feature>
<reference evidence="9 10" key="1">
    <citation type="submission" date="2019-03" db="EMBL/GenBank/DDBJ databases">
        <title>Genomic Encyclopedia of Type Strains, Phase IV (KMG-IV): sequencing the most valuable type-strain genomes for metagenomic binning, comparative biology and taxonomic classification.</title>
        <authorList>
            <person name="Goeker M."/>
        </authorList>
    </citation>
    <scope>NUCLEOTIDE SEQUENCE [LARGE SCALE GENOMIC DNA]</scope>
    <source>
        <strain evidence="9 10">DSM 15969</strain>
    </source>
</reference>
<evidence type="ECO:0000256" key="3">
    <source>
        <dbReference type="ARBA" id="ARBA00022723"/>
    </source>
</evidence>
<dbReference type="AlphaFoldDB" id="A0A4R1PVH4"/>
<comment type="subcellular location">
    <subcellularLocation>
        <location evidence="1">Cell membrane</location>
    </subcellularLocation>
</comment>
<name>A0A4R1PVH4_9FIRM</name>
<dbReference type="GO" id="GO:0046872">
    <property type="term" value="F:metal ion binding"/>
    <property type="evidence" value="ECO:0007669"/>
    <property type="project" value="UniProtKB-KW"/>
</dbReference>
<dbReference type="Proteomes" id="UP000295063">
    <property type="component" value="Unassembled WGS sequence"/>
</dbReference>
<dbReference type="PANTHER" id="PTHR30224:SF4">
    <property type="entry name" value="ELECTRON TRANSPORT PROTEIN YCCM-RELATED"/>
    <property type="match status" value="1"/>
</dbReference>
<dbReference type="Pfam" id="PF12801">
    <property type="entry name" value="Fer4_5"/>
    <property type="match status" value="2"/>
</dbReference>
<keyword evidence="2" id="KW-1003">Cell membrane</keyword>
<sequence>MKLKMNLRQASQTYFSVFYLITGFLFYKAVHLLPTLGVAALEYRSPAVEAFLPISALLALKQWVILGVWDRIHPAGLAILLLTICSSLLLKRGFCSHLCPVGTASELVGQIRRKIPLQISPINRELHYLLLLPKYFILGFFLYVILFGMSIEAVVSFLHSPYNTVSDVKMLHFFLEPSALTLQVITVLVLLSVIVQNFWCRYLCPYGALLNLFAVFSPLTIRRDCVTCCFCRQCDSACPNGILISNAHTVTSPECTLCQKCLAVCPEARTLSIHFRVGGVRLNPIHYSALVICFFIIGISLAKLAGYWESPLLAQFWIKFVPTLHSLEHP</sequence>
<protein>
    <submittedName>
        <fullName evidence="9">4Fe-4S binding protein</fullName>
    </submittedName>
</protein>
<evidence type="ECO:0000256" key="7">
    <source>
        <dbReference type="SAM" id="Phobius"/>
    </source>
</evidence>
<keyword evidence="5" id="KW-0411">Iron-sulfur</keyword>
<dbReference type="GO" id="GO:0005886">
    <property type="term" value="C:plasma membrane"/>
    <property type="evidence" value="ECO:0007669"/>
    <property type="project" value="UniProtKB-SubCell"/>
</dbReference>
<dbReference type="InterPro" id="IPR052378">
    <property type="entry name" value="NosR_regulator"/>
</dbReference>
<evidence type="ECO:0000313" key="9">
    <source>
        <dbReference type="EMBL" id="TCL35371.1"/>
    </source>
</evidence>
<feature type="transmembrane region" description="Helical" evidence="7">
    <location>
        <begin position="76"/>
        <end position="94"/>
    </location>
</feature>
<evidence type="ECO:0000313" key="10">
    <source>
        <dbReference type="Proteomes" id="UP000295063"/>
    </source>
</evidence>
<feature type="transmembrane region" description="Helical" evidence="7">
    <location>
        <begin position="179"/>
        <end position="199"/>
    </location>
</feature>
<dbReference type="PANTHER" id="PTHR30224">
    <property type="entry name" value="ELECTRON TRANSPORT PROTEIN"/>
    <property type="match status" value="1"/>
</dbReference>
<keyword evidence="7" id="KW-0812">Transmembrane</keyword>
<accession>A0A4R1PVH4</accession>
<keyword evidence="10" id="KW-1185">Reference proteome</keyword>
<dbReference type="InterPro" id="IPR017896">
    <property type="entry name" value="4Fe4S_Fe-S-bd"/>
</dbReference>
<gene>
    <name evidence="9" type="ORF">EV210_11229</name>
</gene>
<dbReference type="GO" id="GO:0051536">
    <property type="term" value="F:iron-sulfur cluster binding"/>
    <property type="evidence" value="ECO:0007669"/>
    <property type="project" value="UniProtKB-KW"/>
</dbReference>
<evidence type="ECO:0000259" key="8">
    <source>
        <dbReference type="PROSITE" id="PS51379"/>
    </source>
</evidence>
<feature type="transmembrane region" description="Helical" evidence="7">
    <location>
        <begin position="12"/>
        <end position="30"/>
    </location>
</feature>
<evidence type="ECO:0000256" key="4">
    <source>
        <dbReference type="ARBA" id="ARBA00023004"/>
    </source>
</evidence>
<dbReference type="RefSeq" id="WP_165898944.1">
    <property type="nucleotide sequence ID" value="NZ_SLUI01000012.1"/>
</dbReference>
<dbReference type="PROSITE" id="PS51379">
    <property type="entry name" value="4FE4S_FER_2"/>
    <property type="match status" value="1"/>
</dbReference>
<dbReference type="PROSITE" id="PS00198">
    <property type="entry name" value="4FE4S_FER_1"/>
    <property type="match status" value="1"/>
</dbReference>
<keyword evidence="6 7" id="KW-0472">Membrane</keyword>
<evidence type="ECO:0000256" key="1">
    <source>
        <dbReference type="ARBA" id="ARBA00004236"/>
    </source>
</evidence>
<evidence type="ECO:0000256" key="5">
    <source>
        <dbReference type="ARBA" id="ARBA00023014"/>
    </source>
</evidence>
<dbReference type="SUPFAM" id="SSF54862">
    <property type="entry name" value="4Fe-4S ferredoxins"/>
    <property type="match status" value="1"/>
</dbReference>
<keyword evidence="7" id="KW-1133">Transmembrane helix</keyword>
<evidence type="ECO:0000256" key="6">
    <source>
        <dbReference type="ARBA" id="ARBA00023136"/>
    </source>
</evidence>
<feature type="domain" description="4Fe-4S ferredoxin-type" evidence="8">
    <location>
        <begin position="246"/>
        <end position="276"/>
    </location>
</feature>
<feature type="transmembrane region" description="Helical" evidence="7">
    <location>
        <begin position="135"/>
        <end position="158"/>
    </location>
</feature>
<proteinExistence type="predicted"/>
<dbReference type="EMBL" id="SLUI01000012">
    <property type="protein sequence ID" value="TCL35371.1"/>
    <property type="molecule type" value="Genomic_DNA"/>
</dbReference>
<dbReference type="InterPro" id="IPR017900">
    <property type="entry name" value="4Fe4S_Fe_S_CS"/>
</dbReference>
<comment type="caution">
    <text evidence="9">The sequence shown here is derived from an EMBL/GenBank/DDBJ whole genome shotgun (WGS) entry which is preliminary data.</text>
</comment>
<keyword evidence="4" id="KW-0408">Iron</keyword>
<keyword evidence="3" id="KW-0479">Metal-binding</keyword>